<sequence>MDPGLQFGFLYDLLVGEGRVWDFRDLLLAVVSSLGWEAASERFFGPASDAEVIDTILNDWERPGFDEGSTLGLLDLFTSLILQDPRRHLKSRNALLLREAEALVGSIRSNQDHQDLMRSRPFVQFLLARAALELDPPPPDSWRRQGLRGMFLYQGPGIHLPIYVPGRDGKTPGWETLFSQSTPEQRRAVEVAAGMAHHLGDHRLHAQALKLLILQSEKPLAAIGALGDLQNKVQGDRQGYFSTNLSGYLVVSTQDERRELLRLLELPEGASTSLAFEALNSKSLRWAWAVIRVFLIASAAGEGHSGAVAAAYFDDDLAGIDLSDLNPRVKEFSREELGIEEEEP</sequence>
<dbReference type="EMBL" id="MU855397">
    <property type="protein sequence ID" value="KAK3904442.1"/>
    <property type="molecule type" value="Genomic_DNA"/>
</dbReference>
<reference evidence="1" key="2">
    <citation type="submission" date="2023-05" db="EMBL/GenBank/DDBJ databases">
        <authorList>
            <consortium name="Lawrence Berkeley National Laboratory"/>
            <person name="Steindorff A."/>
            <person name="Hensen N."/>
            <person name="Bonometti L."/>
            <person name="Westerberg I."/>
            <person name="Brannstrom I.O."/>
            <person name="Guillou S."/>
            <person name="Cros-Aarteil S."/>
            <person name="Calhoun S."/>
            <person name="Haridas S."/>
            <person name="Kuo A."/>
            <person name="Mondo S."/>
            <person name="Pangilinan J."/>
            <person name="Riley R."/>
            <person name="Labutti K."/>
            <person name="Andreopoulos B."/>
            <person name="Lipzen A."/>
            <person name="Chen C."/>
            <person name="Yanf M."/>
            <person name="Daum C."/>
            <person name="Ng V."/>
            <person name="Clum A."/>
            <person name="Ohm R."/>
            <person name="Martin F."/>
            <person name="Silar P."/>
            <person name="Natvig D."/>
            <person name="Lalanne C."/>
            <person name="Gautier V."/>
            <person name="Ament-Velasquez S.L."/>
            <person name="Kruys A."/>
            <person name="Hutchinson M.I."/>
            <person name="Powell A.J."/>
            <person name="Barry K."/>
            <person name="Miller A.N."/>
            <person name="Grigoriev I.V."/>
            <person name="Debuchy R."/>
            <person name="Gladieux P."/>
            <person name="Thoren M.H."/>
            <person name="Johannesson H."/>
        </authorList>
    </citation>
    <scope>NUCLEOTIDE SEQUENCE</scope>
    <source>
        <strain evidence="1">CBS 103.79</strain>
    </source>
</reference>
<name>A0AAN6RUZ7_9PEZI</name>
<organism evidence="1 2">
    <name type="scientific">Staphylotrichum tortipilum</name>
    <dbReference type="NCBI Taxonomy" id="2831512"/>
    <lineage>
        <taxon>Eukaryota</taxon>
        <taxon>Fungi</taxon>
        <taxon>Dikarya</taxon>
        <taxon>Ascomycota</taxon>
        <taxon>Pezizomycotina</taxon>
        <taxon>Sordariomycetes</taxon>
        <taxon>Sordariomycetidae</taxon>
        <taxon>Sordariales</taxon>
        <taxon>Chaetomiaceae</taxon>
        <taxon>Staphylotrichum</taxon>
    </lineage>
</organism>
<dbReference type="Proteomes" id="UP001303889">
    <property type="component" value="Unassembled WGS sequence"/>
</dbReference>
<evidence type="ECO:0000313" key="1">
    <source>
        <dbReference type="EMBL" id="KAK3904442.1"/>
    </source>
</evidence>
<evidence type="ECO:0000313" key="2">
    <source>
        <dbReference type="Proteomes" id="UP001303889"/>
    </source>
</evidence>
<protein>
    <submittedName>
        <fullName evidence="1">Uncharacterized protein</fullName>
    </submittedName>
</protein>
<comment type="caution">
    <text evidence="1">The sequence shown here is derived from an EMBL/GenBank/DDBJ whole genome shotgun (WGS) entry which is preliminary data.</text>
</comment>
<reference evidence="1" key="1">
    <citation type="journal article" date="2023" name="Mol. Phylogenet. Evol.">
        <title>Genome-scale phylogeny and comparative genomics of the fungal order Sordariales.</title>
        <authorList>
            <person name="Hensen N."/>
            <person name="Bonometti L."/>
            <person name="Westerberg I."/>
            <person name="Brannstrom I.O."/>
            <person name="Guillou S."/>
            <person name="Cros-Aarteil S."/>
            <person name="Calhoun S."/>
            <person name="Haridas S."/>
            <person name="Kuo A."/>
            <person name="Mondo S."/>
            <person name="Pangilinan J."/>
            <person name="Riley R."/>
            <person name="LaButti K."/>
            <person name="Andreopoulos B."/>
            <person name="Lipzen A."/>
            <person name="Chen C."/>
            <person name="Yan M."/>
            <person name="Daum C."/>
            <person name="Ng V."/>
            <person name="Clum A."/>
            <person name="Steindorff A."/>
            <person name="Ohm R.A."/>
            <person name="Martin F."/>
            <person name="Silar P."/>
            <person name="Natvig D.O."/>
            <person name="Lalanne C."/>
            <person name="Gautier V."/>
            <person name="Ament-Velasquez S.L."/>
            <person name="Kruys A."/>
            <person name="Hutchinson M.I."/>
            <person name="Powell A.J."/>
            <person name="Barry K."/>
            <person name="Miller A.N."/>
            <person name="Grigoriev I.V."/>
            <person name="Debuchy R."/>
            <person name="Gladieux P."/>
            <person name="Hiltunen Thoren M."/>
            <person name="Johannesson H."/>
        </authorList>
    </citation>
    <scope>NUCLEOTIDE SEQUENCE</scope>
    <source>
        <strain evidence="1">CBS 103.79</strain>
    </source>
</reference>
<keyword evidence="2" id="KW-1185">Reference proteome</keyword>
<dbReference type="AlphaFoldDB" id="A0AAN6RUZ7"/>
<gene>
    <name evidence="1" type="ORF">C8A05DRAFT_13670</name>
</gene>
<feature type="non-terminal residue" evidence="1">
    <location>
        <position position="344"/>
    </location>
</feature>
<accession>A0AAN6RUZ7</accession>
<proteinExistence type="predicted"/>